<dbReference type="AlphaFoldDB" id="A0A6B0UY54"/>
<evidence type="ECO:0000256" key="2">
    <source>
        <dbReference type="SAM" id="SignalP"/>
    </source>
</evidence>
<keyword evidence="1" id="KW-0472">Membrane</keyword>
<accession>A0A6B0UY54</accession>
<evidence type="ECO:0000313" key="3">
    <source>
        <dbReference type="EMBL" id="MXU94545.1"/>
    </source>
</evidence>
<protein>
    <recommendedName>
        <fullName evidence="4">Secreted protein</fullName>
    </recommendedName>
</protein>
<feature type="chain" id="PRO_5025446419" description="Secreted protein" evidence="2">
    <location>
        <begin position="22"/>
        <end position="165"/>
    </location>
</feature>
<reference evidence="3" key="1">
    <citation type="submission" date="2019-12" db="EMBL/GenBank/DDBJ databases">
        <title>An insight into the sialome of adult female Ixodes ricinus ticks feeding for 6 days.</title>
        <authorList>
            <person name="Perner J."/>
            <person name="Ribeiro J.M.C."/>
        </authorList>
    </citation>
    <scope>NUCLEOTIDE SEQUENCE</scope>
    <source>
        <strain evidence="3">Semi-engorged</strain>
        <tissue evidence="3">Salivary glands</tissue>
    </source>
</reference>
<feature type="signal peptide" evidence="2">
    <location>
        <begin position="1"/>
        <end position="21"/>
    </location>
</feature>
<name>A0A6B0UY54_IXORI</name>
<keyword evidence="1" id="KW-1133">Transmembrane helix</keyword>
<organism evidence="3">
    <name type="scientific">Ixodes ricinus</name>
    <name type="common">Common tick</name>
    <name type="synonym">Acarus ricinus</name>
    <dbReference type="NCBI Taxonomy" id="34613"/>
    <lineage>
        <taxon>Eukaryota</taxon>
        <taxon>Metazoa</taxon>
        <taxon>Ecdysozoa</taxon>
        <taxon>Arthropoda</taxon>
        <taxon>Chelicerata</taxon>
        <taxon>Arachnida</taxon>
        <taxon>Acari</taxon>
        <taxon>Parasitiformes</taxon>
        <taxon>Ixodida</taxon>
        <taxon>Ixodoidea</taxon>
        <taxon>Ixodidae</taxon>
        <taxon>Ixodinae</taxon>
        <taxon>Ixodes</taxon>
    </lineage>
</organism>
<evidence type="ECO:0000256" key="1">
    <source>
        <dbReference type="SAM" id="Phobius"/>
    </source>
</evidence>
<evidence type="ECO:0008006" key="4">
    <source>
        <dbReference type="Google" id="ProtNLM"/>
    </source>
</evidence>
<dbReference type="EMBL" id="GIFC01012462">
    <property type="protein sequence ID" value="MXU94545.1"/>
    <property type="molecule type" value="Transcribed_RNA"/>
</dbReference>
<keyword evidence="2" id="KW-0732">Signal</keyword>
<feature type="transmembrane region" description="Helical" evidence="1">
    <location>
        <begin position="75"/>
        <end position="105"/>
    </location>
</feature>
<sequence>MKKNSFVLFVLSVELFTSCNLHQTFHLECISLQYSCFAQYFSLGLDIPCTRSTVQGDWRCEGWRKHGLKSSQYKSNFFCFIVGFRILCVTFVVSFIITSCFASAVRCASPKKTLERVGRSCNASSLSFFVITTQSALFMRCLHTWEEWSLSRRNDRALLPSFLQR</sequence>
<proteinExistence type="predicted"/>
<keyword evidence="1" id="KW-0812">Transmembrane</keyword>